<evidence type="ECO:0000256" key="1">
    <source>
        <dbReference type="SAM" id="MobiDB-lite"/>
    </source>
</evidence>
<evidence type="ECO:0000313" key="4">
    <source>
        <dbReference type="Proteomes" id="UP000321960"/>
    </source>
</evidence>
<reference evidence="2 4" key="3">
    <citation type="submission" date="2019-07" db="EMBL/GenBank/DDBJ databases">
        <title>Whole genome shotgun sequence of Methylobacterium oxalidis NBRC 107715.</title>
        <authorList>
            <person name="Hosoyama A."/>
            <person name="Uohara A."/>
            <person name="Ohji S."/>
            <person name="Ichikawa N."/>
        </authorList>
    </citation>
    <scope>NUCLEOTIDE SEQUENCE [LARGE SCALE GENOMIC DNA]</scope>
    <source>
        <strain evidence="2 4">NBRC 107715</strain>
    </source>
</reference>
<protein>
    <submittedName>
        <fullName evidence="2">Uncharacterized protein</fullName>
    </submittedName>
</protein>
<dbReference type="Proteomes" id="UP001156856">
    <property type="component" value="Unassembled WGS sequence"/>
</dbReference>
<sequence>MLPPASEECRHGRCAPKRLPGAHYDAWLIKTSQEVIAKSRALLERTKPLVATNPAEPSVPQASRTQHM</sequence>
<accession>A0A512JBE5</accession>
<organism evidence="2 4">
    <name type="scientific">Methylobacterium oxalidis</name>
    <dbReference type="NCBI Taxonomy" id="944322"/>
    <lineage>
        <taxon>Bacteria</taxon>
        <taxon>Pseudomonadati</taxon>
        <taxon>Pseudomonadota</taxon>
        <taxon>Alphaproteobacteria</taxon>
        <taxon>Hyphomicrobiales</taxon>
        <taxon>Methylobacteriaceae</taxon>
        <taxon>Methylobacterium</taxon>
    </lineage>
</organism>
<gene>
    <name evidence="3" type="ORF">GCM10007888_35200</name>
    <name evidence="2" type="ORF">MOX02_53320</name>
</gene>
<dbReference type="Proteomes" id="UP000321960">
    <property type="component" value="Unassembled WGS sequence"/>
</dbReference>
<keyword evidence="5" id="KW-1185">Reference proteome</keyword>
<evidence type="ECO:0000313" key="5">
    <source>
        <dbReference type="Proteomes" id="UP001156856"/>
    </source>
</evidence>
<comment type="caution">
    <text evidence="2">The sequence shown here is derived from an EMBL/GenBank/DDBJ whole genome shotgun (WGS) entry which is preliminary data.</text>
</comment>
<dbReference type="EMBL" id="BJZU01000145">
    <property type="protein sequence ID" value="GEP07294.1"/>
    <property type="molecule type" value="Genomic_DNA"/>
</dbReference>
<reference evidence="5" key="2">
    <citation type="journal article" date="2019" name="Int. J. Syst. Evol. Microbiol.">
        <title>The Global Catalogue of Microorganisms (GCM) 10K type strain sequencing project: providing services to taxonomists for standard genome sequencing and annotation.</title>
        <authorList>
            <consortium name="The Broad Institute Genomics Platform"/>
            <consortium name="The Broad Institute Genome Sequencing Center for Infectious Disease"/>
            <person name="Wu L."/>
            <person name="Ma J."/>
        </authorList>
    </citation>
    <scope>NUCLEOTIDE SEQUENCE [LARGE SCALE GENOMIC DNA]</scope>
    <source>
        <strain evidence="5">NBRC 107715</strain>
    </source>
</reference>
<dbReference type="EMBL" id="BSPK01000062">
    <property type="protein sequence ID" value="GLS65138.1"/>
    <property type="molecule type" value="Genomic_DNA"/>
</dbReference>
<evidence type="ECO:0000313" key="2">
    <source>
        <dbReference type="EMBL" id="GEP07294.1"/>
    </source>
</evidence>
<name>A0A512JBE5_9HYPH</name>
<feature type="region of interest" description="Disordered" evidence="1">
    <location>
        <begin position="47"/>
        <end position="68"/>
    </location>
</feature>
<proteinExistence type="predicted"/>
<reference evidence="3" key="1">
    <citation type="journal article" date="2014" name="Int. J. Syst. Evol. Microbiol.">
        <title>Complete genome of a new Firmicutes species belonging to the dominant human colonic microbiota ('Ruminococcus bicirculans') reveals two chromosomes and a selective capacity to utilize plant glucans.</title>
        <authorList>
            <consortium name="NISC Comparative Sequencing Program"/>
            <person name="Wegmann U."/>
            <person name="Louis P."/>
            <person name="Goesmann A."/>
            <person name="Henrissat B."/>
            <person name="Duncan S.H."/>
            <person name="Flint H.J."/>
        </authorList>
    </citation>
    <scope>NUCLEOTIDE SEQUENCE</scope>
    <source>
        <strain evidence="3">NBRC 107715</strain>
    </source>
</reference>
<dbReference type="AlphaFoldDB" id="A0A512JBE5"/>
<reference evidence="3" key="4">
    <citation type="submission" date="2023-01" db="EMBL/GenBank/DDBJ databases">
        <title>Draft genome sequence of Methylobacterium oxalidis strain NBRC 107715.</title>
        <authorList>
            <person name="Sun Q."/>
            <person name="Mori K."/>
        </authorList>
    </citation>
    <scope>NUCLEOTIDE SEQUENCE</scope>
    <source>
        <strain evidence="3">NBRC 107715</strain>
    </source>
</reference>
<evidence type="ECO:0000313" key="3">
    <source>
        <dbReference type="EMBL" id="GLS65138.1"/>
    </source>
</evidence>